<dbReference type="PROSITE" id="PS51257">
    <property type="entry name" value="PROKAR_LIPOPROTEIN"/>
    <property type="match status" value="1"/>
</dbReference>
<proteinExistence type="predicted"/>
<organism evidence="4 5">
    <name type="scientific">Anaerotruncus colihominis</name>
    <dbReference type="NCBI Taxonomy" id="169435"/>
    <lineage>
        <taxon>Bacteria</taxon>
        <taxon>Bacillati</taxon>
        <taxon>Bacillota</taxon>
        <taxon>Clostridia</taxon>
        <taxon>Eubacteriales</taxon>
        <taxon>Oscillospiraceae</taxon>
        <taxon>Anaerotruncus</taxon>
    </lineage>
</organism>
<evidence type="ECO:0000313" key="5">
    <source>
        <dbReference type="Proteomes" id="UP000196386"/>
    </source>
</evidence>
<dbReference type="Proteomes" id="UP000196386">
    <property type="component" value="Unassembled WGS sequence"/>
</dbReference>
<dbReference type="AlphaFoldDB" id="A0A1Y4N0P5"/>
<keyword evidence="2" id="KW-0472">Membrane</keyword>
<evidence type="ECO:0000256" key="1">
    <source>
        <dbReference type="SAM" id="MobiDB-lite"/>
    </source>
</evidence>
<comment type="caution">
    <text evidence="4">The sequence shown here is derived from an EMBL/GenBank/DDBJ whole genome shotgun (WGS) entry which is preliminary data.</text>
</comment>
<feature type="compositionally biased region" description="Low complexity" evidence="1">
    <location>
        <begin position="84"/>
        <end position="95"/>
    </location>
</feature>
<dbReference type="EMBL" id="NFKP01000010">
    <property type="protein sequence ID" value="OUP69333.1"/>
    <property type="molecule type" value="Genomic_DNA"/>
</dbReference>
<feature type="transmembrane region" description="Helical" evidence="2">
    <location>
        <begin position="108"/>
        <end position="128"/>
    </location>
</feature>
<evidence type="ECO:0000256" key="3">
    <source>
        <dbReference type="SAM" id="SignalP"/>
    </source>
</evidence>
<evidence type="ECO:0000313" key="4">
    <source>
        <dbReference type="EMBL" id="OUP69333.1"/>
    </source>
</evidence>
<protein>
    <recommendedName>
        <fullName evidence="6">Gram-positive cocci surface proteins LPxTG domain-containing protein</fullName>
    </recommendedName>
</protein>
<reference evidence="5" key="1">
    <citation type="submission" date="2017-04" db="EMBL/GenBank/DDBJ databases">
        <title>Function of individual gut microbiota members based on whole genome sequencing of pure cultures obtained from chicken caecum.</title>
        <authorList>
            <person name="Medvecky M."/>
            <person name="Cejkova D."/>
            <person name="Polansky O."/>
            <person name="Karasova D."/>
            <person name="Kubasova T."/>
            <person name="Cizek A."/>
            <person name="Rychlik I."/>
        </authorList>
    </citation>
    <scope>NUCLEOTIDE SEQUENCE [LARGE SCALE GENOMIC DNA]</scope>
    <source>
        <strain evidence="5">An175</strain>
    </source>
</reference>
<feature type="signal peptide" evidence="3">
    <location>
        <begin position="1"/>
        <end position="26"/>
    </location>
</feature>
<name>A0A1Y4N0P5_9FIRM</name>
<sequence length="134" mass="13992">MKKLKSLFATFFALACVCAMSTAAFAQTLTPAVDPPLLVSDGSESAGTLPEPSSDVGSEESAMEPIPEVIELDPDEYASLSEKPASQSESQQDSEAPSEPEEDAKGNTMYFVGAGAAVILLAGVIIFCKVKSKQ</sequence>
<feature type="chain" id="PRO_5012508885" description="Gram-positive cocci surface proteins LPxTG domain-containing protein" evidence="3">
    <location>
        <begin position="27"/>
        <end position="134"/>
    </location>
</feature>
<keyword evidence="3" id="KW-0732">Signal</keyword>
<dbReference type="RefSeq" id="WP_087301183.1">
    <property type="nucleotide sequence ID" value="NZ_NFKP01000010.1"/>
</dbReference>
<keyword evidence="2" id="KW-1133">Transmembrane helix</keyword>
<accession>A0A1Y4N0P5</accession>
<feature type="region of interest" description="Disordered" evidence="1">
    <location>
        <begin position="36"/>
        <end position="107"/>
    </location>
</feature>
<gene>
    <name evidence="4" type="ORF">B5F11_09605</name>
</gene>
<keyword evidence="2" id="KW-0812">Transmembrane</keyword>
<evidence type="ECO:0000256" key="2">
    <source>
        <dbReference type="SAM" id="Phobius"/>
    </source>
</evidence>
<evidence type="ECO:0008006" key="6">
    <source>
        <dbReference type="Google" id="ProtNLM"/>
    </source>
</evidence>